<dbReference type="AlphaFoldDB" id="J9G8S5"/>
<name>J9G8S5_9ZZZZ</name>
<dbReference type="InterPro" id="IPR006517">
    <property type="entry name" value="Phage_terminase_lsu-like_C"/>
</dbReference>
<sequence>MEKQMMDNLSVIRAWIMQDSLNFTRFFFKEMTGGSRFVIGQHHRLICDKLNAVLRGEIKKLIINIAPRYSKTEIAVKNFIAMGLAMNPRANFIHLSYSSTLAKDNSVAIKDIVTSEKYKQLFSTRIKYGSDTKCQWDTEQGGGVYATSTLGQITGFGAGAVEEVDEDGNTLPYKFAGAIVIDDPIKPQDALSDVIRGSVNKRFETTIRSRVNSRETPIIIIMQRLHEDDLCGYLMKKEPDEWDVLALPCIYQDEETGETKSLWEFKHTIEELRAIEANDSFVFETQYMQNPKPLEGLMYSHFKTYEAMPLDHYIAKNYTDTADTGADYLCSICYNEFPWGMYVTDVLYTKKAMEYTEPTTARMLITNATQQANIESNNGGRGFARNVEKELRAAKEYRCAVNTFAQTENKQSRIFTHSAEVQNLVYFPTDWESRWPQFAHAMKSYRKEGGNAHDDAPDAVTGMVEKFRTIEQLTYEEQQEYEDIIY</sequence>
<comment type="caution">
    <text evidence="1">The sequence shown here is derived from an EMBL/GenBank/DDBJ whole genome shotgun (WGS) entry which is preliminary data.</text>
</comment>
<protein>
    <submittedName>
        <fullName evidence="1">Phage uncharacterized protein</fullName>
    </submittedName>
</protein>
<reference evidence="1" key="1">
    <citation type="journal article" date="2012" name="PLoS ONE">
        <title>Gene sets for utilization of primary and secondary nutrition supplies in the distal gut of endangered iberian lynx.</title>
        <authorList>
            <person name="Alcaide M."/>
            <person name="Messina E."/>
            <person name="Richter M."/>
            <person name="Bargiela R."/>
            <person name="Peplies J."/>
            <person name="Huws S.A."/>
            <person name="Newbold C.J."/>
            <person name="Golyshin P.N."/>
            <person name="Simon M.A."/>
            <person name="Lopez G."/>
            <person name="Yakimov M.M."/>
            <person name="Ferrer M."/>
        </authorList>
    </citation>
    <scope>NUCLEOTIDE SEQUENCE</scope>
</reference>
<dbReference type="EMBL" id="AMCI01002100">
    <property type="protein sequence ID" value="EJX03627.1"/>
    <property type="molecule type" value="Genomic_DNA"/>
</dbReference>
<gene>
    <name evidence="1" type="ORF">EVA_08266</name>
</gene>
<organism evidence="1">
    <name type="scientific">gut metagenome</name>
    <dbReference type="NCBI Taxonomy" id="749906"/>
    <lineage>
        <taxon>unclassified sequences</taxon>
        <taxon>metagenomes</taxon>
        <taxon>organismal metagenomes</taxon>
    </lineage>
</organism>
<evidence type="ECO:0000313" key="1">
    <source>
        <dbReference type="EMBL" id="EJX03627.1"/>
    </source>
</evidence>
<proteinExistence type="predicted"/>
<accession>J9G8S5</accession>
<dbReference type="NCBIfam" id="TIGR01630">
    <property type="entry name" value="psiM2_ORF9"/>
    <property type="match status" value="1"/>
</dbReference>